<accession>A0A835I7Y9</accession>
<dbReference type="InterPro" id="IPR042197">
    <property type="entry name" value="Apaf_helical"/>
</dbReference>
<dbReference type="Proteomes" id="UP000631114">
    <property type="component" value="Unassembled WGS sequence"/>
</dbReference>
<evidence type="ECO:0000256" key="2">
    <source>
        <dbReference type="ARBA" id="ARBA00022737"/>
    </source>
</evidence>
<dbReference type="FunFam" id="1.10.10.10:FF:000322">
    <property type="entry name" value="Probable disease resistance protein At1g63360"/>
    <property type="match status" value="1"/>
</dbReference>
<keyword evidence="4" id="KW-0067">ATP-binding</keyword>
<sequence>MDILRSRYQELRAKEIDIRWEVSKAVEQQKKPKEELIQWLENAYRVKKQVNNMEIAARRQSEKQLMNEIELIKDQVNQLQETSHFANELYVSYEQDDDHFLERSQVLAAPTLVGKFVELNMDKIWENLTDPNVRIITVYGTRGVGKTAIMMNINNRLATTDIFQKIFWVTVSQDFNLQNVQNDIALQLNFDLSKYEHSSRRAVRLYVKLKKINNFLIIFDDVWQPIPFEDVGIPRPNRENGCKIVLTTHVNFNCPDTKPDKIIRVNLLSKNEAWNLFASKVGDKVLTLEIFPFIRQVVNECWGLPIVIVSVGHAMRHEVNIEVWKKAVEDLRIISRKKIQQAEMVLEVLRFCYNRLKNDKVQKCFLYCAFFPEDYLFKPEELVRYWMAENFIPEGQDIIKDIGDGFYILRELQDANMLETFTKEGDEWLKMHDLFRDLAIKIMNEEPGFLVKAGLGLQSSYSSEWKDSRKISLIRNQIKTLDVFPVSCPNVSTILLHDNPISHISPSSFTRVLALQFLDMSYSWITELPPSLSELAQLRVLFLQYCTRLEKIPSLEKLKKLQVLSLCGTSITELPQGMEGLVNLKSLDMSETTKLESIPVGMISSLCRLEELRMHGSRLGKINSPSIANYLMEMRCLNCLAILTLSIVGSQDHLDSIMCLQKQKLKIFCIDMYGFDEDFIEDVVEIV</sequence>
<evidence type="ECO:0000313" key="8">
    <source>
        <dbReference type="EMBL" id="KAF9611822.1"/>
    </source>
</evidence>
<evidence type="ECO:0000256" key="1">
    <source>
        <dbReference type="ARBA" id="ARBA00008894"/>
    </source>
</evidence>
<dbReference type="Pfam" id="PF00931">
    <property type="entry name" value="NB-ARC"/>
    <property type="match status" value="1"/>
</dbReference>
<dbReference type="Gene3D" id="1.10.10.10">
    <property type="entry name" value="Winged helix-like DNA-binding domain superfamily/Winged helix DNA-binding domain"/>
    <property type="match status" value="1"/>
</dbReference>
<keyword evidence="3" id="KW-0611">Plant defense</keyword>
<dbReference type="InterPro" id="IPR036388">
    <property type="entry name" value="WH-like_DNA-bd_sf"/>
</dbReference>
<evidence type="ECO:0008006" key="10">
    <source>
        <dbReference type="Google" id="ProtNLM"/>
    </source>
</evidence>
<feature type="domain" description="Disease resistance protein winged helix" evidence="6">
    <location>
        <begin position="371"/>
        <end position="439"/>
    </location>
</feature>
<dbReference type="InterPro" id="IPR027417">
    <property type="entry name" value="P-loop_NTPase"/>
</dbReference>
<dbReference type="Gene3D" id="1.10.8.430">
    <property type="entry name" value="Helical domain of apoptotic protease-activating factors"/>
    <property type="match status" value="1"/>
</dbReference>
<dbReference type="FunFam" id="3.40.50.300:FF:001091">
    <property type="entry name" value="Probable disease resistance protein At1g61300"/>
    <property type="match status" value="1"/>
</dbReference>
<dbReference type="Pfam" id="PF23598">
    <property type="entry name" value="LRR_14"/>
    <property type="match status" value="1"/>
</dbReference>
<keyword evidence="4" id="KW-0547">Nucleotide-binding</keyword>
<dbReference type="OrthoDB" id="1926275at2759"/>
<evidence type="ECO:0000313" key="9">
    <source>
        <dbReference type="Proteomes" id="UP000631114"/>
    </source>
</evidence>
<dbReference type="Gene3D" id="3.80.10.10">
    <property type="entry name" value="Ribonuclease Inhibitor"/>
    <property type="match status" value="1"/>
</dbReference>
<dbReference type="PRINTS" id="PR00364">
    <property type="entry name" value="DISEASERSIST"/>
</dbReference>
<evidence type="ECO:0000259" key="6">
    <source>
        <dbReference type="Pfam" id="PF23559"/>
    </source>
</evidence>
<dbReference type="GO" id="GO:0043531">
    <property type="term" value="F:ADP binding"/>
    <property type="evidence" value="ECO:0007669"/>
    <property type="project" value="InterPro"/>
</dbReference>
<proteinExistence type="inferred from homology"/>
<dbReference type="EMBL" id="JADFTS010000004">
    <property type="protein sequence ID" value="KAF9611822.1"/>
    <property type="molecule type" value="Genomic_DNA"/>
</dbReference>
<dbReference type="SUPFAM" id="SSF52058">
    <property type="entry name" value="L domain-like"/>
    <property type="match status" value="1"/>
</dbReference>
<comment type="caution">
    <text evidence="8">The sequence shown here is derived from an EMBL/GenBank/DDBJ whole genome shotgun (WGS) entry which is preliminary data.</text>
</comment>
<dbReference type="Pfam" id="PF23559">
    <property type="entry name" value="WHD_DRP"/>
    <property type="match status" value="1"/>
</dbReference>
<dbReference type="InterPro" id="IPR058922">
    <property type="entry name" value="WHD_DRP"/>
</dbReference>
<evidence type="ECO:0000259" key="7">
    <source>
        <dbReference type="Pfam" id="PF23598"/>
    </source>
</evidence>
<keyword evidence="2" id="KW-0677">Repeat</keyword>
<dbReference type="InterPro" id="IPR055414">
    <property type="entry name" value="LRR_R13L4/SHOC2-like"/>
</dbReference>
<dbReference type="InterPro" id="IPR032675">
    <property type="entry name" value="LRR_dom_sf"/>
</dbReference>
<dbReference type="AlphaFoldDB" id="A0A835I7Y9"/>
<name>A0A835I7Y9_9MAGN</name>
<reference evidence="8 9" key="1">
    <citation type="submission" date="2020-10" db="EMBL/GenBank/DDBJ databases">
        <title>The Coptis chinensis genome and diversification of protoberbering-type alkaloids.</title>
        <authorList>
            <person name="Wang B."/>
            <person name="Shu S."/>
            <person name="Song C."/>
            <person name="Liu Y."/>
        </authorList>
    </citation>
    <scope>NUCLEOTIDE SEQUENCE [LARGE SCALE GENOMIC DNA]</scope>
    <source>
        <strain evidence="8">HL-2020</strain>
        <tissue evidence="8">Leaf</tissue>
    </source>
</reference>
<dbReference type="PANTHER" id="PTHR33463">
    <property type="entry name" value="NB-ARC DOMAIN-CONTAINING PROTEIN-RELATED"/>
    <property type="match status" value="1"/>
</dbReference>
<organism evidence="8 9">
    <name type="scientific">Coptis chinensis</name>
    <dbReference type="NCBI Taxonomy" id="261450"/>
    <lineage>
        <taxon>Eukaryota</taxon>
        <taxon>Viridiplantae</taxon>
        <taxon>Streptophyta</taxon>
        <taxon>Embryophyta</taxon>
        <taxon>Tracheophyta</taxon>
        <taxon>Spermatophyta</taxon>
        <taxon>Magnoliopsida</taxon>
        <taxon>Ranunculales</taxon>
        <taxon>Ranunculaceae</taxon>
        <taxon>Coptidoideae</taxon>
        <taxon>Coptis</taxon>
    </lineage>
</organism>
<dbReference type="GO" id="GO:0005524">
    <property type="term" value="F:ATP binding"/>
    <property type="evidence" value="ECO:0007669"/>
    <property type="project" value="UniProtKB-KW"/>
</dbReference>
<dbReference type="GO" id="GO:0006952">
    <property type="term" value="P:defense response"/>
    <property type="evidence" value="ECO:0007669"/>
    <property type="project" value="UniProtKB-KW"/>
</dbReference>
<dbReference type="InterPro" id="IPR050905">
    <property type="entry name" value="Plant_NBS-LRR"/>
</dbReference>
<feature type="domain" description="Disease resistance R13L4/SHOC-2-like LRR" evidence="7">
    <location>
        <begin position="528"/>
        <end position="685"/>
    </location>
</feature>
<gene>
    <name evidence="8" type="ORF">IFM89_035807</name>
</gene>
<evidence type="ECO:0000256" key="3">
    <source>
        <dbReference type="ARBA" id="ARBA00022821"/>
    </source>
</evidence>
<protein>
    <recommendedName>
        <fullName evidence="10">NB-ARC domain-containing protein</fullName>
    </recommendedName>
</protein>
<dbReference type="SUPFAM" id="SSF52540">
    <property type="entry name" value="P-loop containing nucleoside triphosphate hydrolases"/>
    <property type="match status" value="1"/>
</dbReference>
<evidence type="ECO:0000259" key="5">
    <source>
        <dbReference type="Pfam" id="PF00931"/>
    </source>
</evidence>
<dbReference type="PANTHER" id="PTHR33463:SF167">
    <property type="entry name" value="PUTATIVE-RELATED"/>
    <property type="match status" value="1"/>
</dbReference>
<dbReference type="Gene3D" id="3.40.50.300">
    <property type="entry name" value="P-loop containing nucleotide triphosphate hydrolases"/>
    <property type="match status" value="1"/>
</dbReference>
<dbReference type="InterPro" id="IPR002182">
    <property type="entry name" value="NB-ARC"/>
</dbReference>
<comment type="similarity">
    <text evidence="1">Belongs to the disease resistance NB-LRR family.</text>
</comment>
<feature type="domain" description="NB-ARC" evidence="5">
    <location>
        <begin position="119"/>
        <end position="284"/>
    </location>
</feature>
<evidence type="ECO:0000256" key="4">
    <source>
        <dbReference type="ARBA" id="ARBA00022840"/>
    </source>
</evidence>
<keyword evidence="9" id="KW-1185">Reference proteome</keyword>